<dbReference type="EMBL" id="HACG01023649">
    <property type="protein sequence ID" value="CEK70514.1"/>
    <property type="molecule type" value="Transcribed_RNA"/>
</dbReference>
<reference evidence="3" key="1">
    <citation type="submission" date="2014-12" db="EMBL/GenBank/DDBJ databases">
        <title>Insight into the proteome of Arion vulgaris.</title>
        <authorList>
            <person name="Aradska J."/>
            <person name="Bulat T."/>
            <person name="Smidak R."/>
            <person name="Sarate P."/>
            <person name="Gangsoo J."/>
            <person name="Sialana F."/>
            <person name="Bilban M."/>
            <person name="Lubec G."/>
        </authorList>
    </citation>
    <scope>NUCLEOTIDE SEQUENCE</scope>
    <source>
        <tissue evidence="3">Skin</tissue>
    </source>
</reference>
<evidence type="ECO:0000313" key="2">
    <source>
        <dbReference type="EMBL" id="CEK70514.1"/>
    </source>
</evidence>
<proteinExistence type="predicted"/>
<organism evidence="3">
    <name type="scientific">Arion vulgaris</name>
    <dbReference type="NCBI Taxonomy" id="1028688"/>
    <lineage>
        <taxon>Eukaryota</taxon>
        <taxon>Metazoa</taxon>
        <taxon>Spiralia</taxon>
        <taxon>Lophotrochozoa</taxon>
        <taxon>Mollusca</taxon>
        <taxon>Gastropoda</taxon>
        <taxon>Heterobranchia</taxon>
        <taxon>Euthyneura</taxon>
        <taxon>Panpulmonata</taxon>
        <taxon>Eupulmonata</taxon>
        <taxon>Stylommatophora</taxon>
        <taxon>Helicina</taxon>
        <taxon>Arionoidea</taxon>
        <taxon>Arionidae</taxon>
        <taxon>Arion</taxon>
    </lineage>
</organism>
<accession>A0A0B6ZS17</accession>
<gene>
    <name evidence="3" type="primary">ORF74482</name>
    <name evidence="2" type="synonym">ORF74476</name>
</gene>
<protein>
    <submittedName>
        <fullName evidence="3">Uncharacterized protein</fullName>
    </submittedName>
</protein>
<dbReference type="EMBL" id="HACG01023650">
    <property type="protein sequence ID" value="CEK70515.1"/>
    <property type="molecule type" value="Transcribed_RNA"/>
</dbReference>
<dbReference type="AlphaFoldDB" id="A0A0B6ZS17"/>
<sequence>MADLRMVTHKMQKIRHQLFYSLFCLLTLLEKVLKCVDQTVCELFIKVCSMVSCNCLFVEEGDDGQFENGDMED</sequence>
<feature type="chain" id="PRO_5007391427" evidence="1">
    <location>
        <begin position="35"/>
        <end position="73"/>
    </location>
</feature>
<evidence type="ECO:0000256" key="1">
    <source>
        <dbReference type="SAM" id="SignalP"/>
    </source>
</evidence>
<evidence type="ECO:0000313" key="3">
    <source>
        <dbReference type="EMBL" id="CEK70515.1"/>
    </source>
</evidence>
<feature type="signal peptide" evidence="1">
    <location>
        <begin position="1"/>
        <end position="34"/>
    </location>
</feature>
<name>A0A0B6ZS17_9EUPU</name>
<keyword evidence="1" id="KW-0732">Signal</keyword>